<evidence type="ECO:0000313" key="10">
    <source>
        <dbReference type="EMBL" id="CAA2966107.1"/>
    </source>
</evidence>
<dbReference type="GO" id="GO:0003779">
    <property type="term" value="F:actin binding"/>
    <property type="evidence" value="ECO:0007669"/>
    <property type="project" value="UniProtKB-KW"/>
</dbReference>
<dbReference type="InterPro" id="IPR015943">
    <property type="entry name" value="WD40/YVTN_repeat-like_dom_sf"/>
</dbReference>
<comment type="similarity">
    <text evidence="7">Belongs to the TRAFAC class myosin-kinesin ATPase superfamily. Myosin family.</text>
</comment>
<dbReference type="InterPro" id="IPR001609">
    <property type="entry name" value="Myosin_head_motor_dom-like"/>
</dbReference>
<sequence length="422" mass="47653">MLTSLILGIFQVGDSEQERYFFSTREVKYPNGNRSNRATSSGYWKATGTDKKILSSRSHQVVGMKRTLVFYTGKPPTGCRTDWIMHEYRLDQAQSPVLVVVNPFKKVPLYGNDYIEAYKHKSVESPHVYAITDTAMRELIRGFKRGYIGFSAYSFSLCEESGAGKTETAKIAMQYLAVLGGGSGIEYEILKTNPILEAFGNAKTLRNNNSSQFAAFKRVVSPLKYQTRCLAGFPDQQGFFVGSIEGRVGVHHIYDAQQSKNFTFKCHREGNDIYSVNSLNFHPIRYFTLNHIHHTFATFGSDGAFNFWDKDRKKRLKAMSRCSQPIPCSTFNNDGSIFAYSVSLCCYDWSKGAENHNLATAKPYIYVHLPQLKSKANQGLEQEVESESCHPSLEKGNLEMWPNLKGGFEMSLLLKTSKMATF</sequence>
<keyword evidence="3" id="KW-0805">Transcription regulation</keyword>
<dbReference type="Gene3D" id="2.170.150.80">
    <property type="entry name" value="NAC domain"/>
    <property type="match status" value="1"/>
</dbReference>
<dbReference type="AlphaFoldDB" id="A0A8S0QJ60"/>
<evidence type="ECO:0000259" key="9">
    <source>
        <dbReference type="PROSITE" id="PS51456"/>
    </source>
</evidence>
<gene>
    <name evidence="10" type="ORF">OLEA9_A066076</name>
</gene>
<dbReference type="SUPFAM" id="SSF101941">
    <property type="entry name" value="NAC domain"/>
    <property type="match status" value="1"/>
</dbReference>
<dbReference type="OrthoDB" id="256303at2759"/>
<dbReference type="GO" id="GO:0016459">
    <property type="term" value="C:myosin complex"/>
    <property type="evidence" value="ECO:0007669"/>
    <property type="project" value="UniProtKB-KW"/>
</dbReference>
<keyword evidence="5" id="KW-0804">Transcription</keyword>
<dbReference type="EMBL" id="CACTIH010001853">
    <property type="protein sequence ID" value="CAA2966107.1"/>
    <property type="molecule type" value="Genomic_DNA"/>
</dbReference>
<dbReference type="SMART" id="SM00242">
    <property type="entry name" value="MYSc"/>
    <property type="match status" value="1"/>
</dbReference>
<name>A0A8S0QJ60_OLEEU</name>
<organism evidence="10 11">
    <name type="scientific">Olea europaea subsp. europaea</name>
    <dbReference type="NCBI Taxonomy" id="158383"/>
    <lineage>
        <taxon>Eukaryota</taxon>
        <taxon>Viridiplantae</taxon>
        <taxon>Streptophyta</taxon>
        <taxon>Embryophyta</taxon>
        <taxon>Tracheophyta</taxon>
        <taxon>Spermatophyta</taxon>
        <taxon>Magnoliopsida</taxon>
        <taxon>eudicotyledons</taxon>
        <taxon>Gunneridae</taxon>
        <taxon>Pentapetalae</taxon>
        <taxon>asterids</taxon>
        <taxon>lamiids</taxon>
        <taxon>Lamiales</taxon>
        <taxon>Oleaceae</taxon>
        <taxon>Oleeae</taxon>
        <taxon>Olea</taxon>
    </lineage>
</organism>
<dbReference type="PROSITE" id="PS51005">
    <property type="entry name" value="NAC"/>
    <property type="match status" value="1"/>
</dbReference>
<proteinExistence type="inferred from homology"/>
<dbReference type="PRINTS" id="PR00193">
    <property type="entry name" value="MYOSINHEAVY"/>
</dbReference>
<evidence type="ECO:0000256" key="7">
    <source>
        <dbReference type="PROSITE-ProRule" id="PRU00782"/>
    </source>
</evidence>
<evidence type="ECO:0000256" key="1">
    <source>
        <dbReference type="ARBA" id="ARBA00022574"/>
    </source>
</evidence>
<keyword evidence="7" id="KW-0505">Motor protein</keyword>
<dbReference type="SUPFAM" id="SSF50978">
    <property type="entry name" value="WD40 repeat-like"/>
    <property type="match status" value="1"/>
</dbReference>
<evidence type="ECO:0000256" key="5">
    <source>
        <dbReference type="ARBA" id="ARBA00023163"/>
    </source>
</evidence>
<protein>
    <submittedName>
        <fullName evidence="10">Plant poly(A)+ RNA export</fullName>
    </submittedName>
</protein>
<dbReference type="GO" id="GO:0003677">
    <property type="term" value="F:DNA binding"/>
    <property type="evidence" value="ECO:0007669"/>
    <property type="project" value="UniProtKB-KW"/>
</dbReference>
<dbReference type="PANTHER" id="PTHR10971">
    <property type="entry name" value="MRNA EXPORT FACTOR AND BUB3"/>
    <property type="match status" value="1"/>
</dbReference>
<evidence type="ECO:0000259" key="8">
    <source>
        <dbReference type="PROSITE" id="PS51005"/>
    </source>
</evidence>
<keyword evidence="7" id="KW-0009">Actin-binding</keyword>
<evidence type="ECO:0000256" key="3">
    <source>
        <dbReference type="ARBA" id="ARBA00023015"/>
    </source>
</evidence>
<accession>A0A8S0QJ60</accession>
<dbReference type="SUPFAM" id="SSF52540">
    <property type="entry name" value="P-loop containing nucleoside triphosphate hydrolases"/>
    <property type="match status" value="1"/>
</dbReference>
<evidence type="ECO:0000256" key="6">
    <source>
        <dbReference type="ARBA" id="ARBA00023242"/>
    </source>
</evidence>
<feature type="domain" description="NAC" evidence="8">
    <location>
        <begin position="1"/>
        <end position="106"/>
    </location>
</feature>
<dbReference type="Gramene" id="OE9A066076T1">
    <property type="protein sequence ID" value="OE9A066076C1"/>
    <property type="gene ID" value="OE9A066076"/>
</dbReference>
<keyword evidence="6" id="KW-0539">Nucleus</keyword>
<keyword evidence="11" id="KW-1185">Reference proteome</keyword>
<feature type="domain" description="Myosin motor" evidence="9">
    <location>
        <begin position="96"/>
        <end position="422"/>
    </location>
</feature>
<keyword evidence="2" id="KW-0677">Repeat</keyword>
<dbReference type="InterPro" id="IPR027417">
    <property type="entry name" value="P-loop_NTPase"/>
</dbReference>
<evidence type="ECO:0000313" key="11">
    <source>
        <dbReference type="Proteomes" id="UP000594638"/>
    </source>
</evidence>
<dbReference type="InterPro" id="IPR036322">
    <property type="entry name" value="WD40_repeat_dom_sf"/>
</dbReference>
<evidence type="ECO:0000256" key="4">
    <source>
        <dbReference type="ARBA" id="ARBA00023125"/>
    </source>
</evidence>
<dbReference type="Gene3D" id="2.130.10.10">
    <property type="entry name" value="YVTN repeat-like/Quinoprotein amine dehydrogenase"/>
    <property type="match status" value="1"/>
</dbReference>
<dbReference type="InterPro" id="IPR003441">
    <property type="entry name" value="NAC-dom"/>
</dbReference>
<dbReference type="Pfam" id="PF02365">
    <property type="entry name" value="NAM"/>
    <property type="match status" value="1"/>
</dbReference>
<comment type="caution">
    <text evidence="10">The sequence shown here is derived from an EMBL/GenBank/DDBJ whole genome shotgun (WGS) entry which is preliminary data.</text>
</comment>
<dbReference type="InterPro" id="IPR036093">
    <property type="entry name" value="NAC_dom_sf"/>
</dbReference>
<dbReference type="GO" id="GO:0006355">
    <property type="term" value="P:regulation of DNA-templated transcription"/>
    <property type="evidence" value="ECO:0007669"/>
    <property type="project" value="InterPro"/>
</dbReference>
<dbReference type="Pfam" id="PF00063">
    <property type="entry name" value="Myosin_head"/>
    <property type="match status" value="1"/>
</dbReference>
<keyword evidence="7" id="KW-0518">Myosin</keyword>
<dbReference type="Proteomes" id="UP000594638">
    <property type="component" value="Unassembled WGS sequence"/>
</dbReference>
<dbReference type="GO" id="GO:0005524">
    <property type="term" value="F:ATP binding"/>
    <property type="evidence" value="ECO:0007669"/>
    <property type="project" value="InterPro"/>
</dbReference>
<comment type="caution">
    <text evidence="7">Lacks conserved residue(s) required for the propagation of feature annotation.</text>
</comment>
<evidence type="ECO:0000256" key="2">
    <source>
        <dbReference type="ARBA" id="ARBA00022737"/>
    </source>
</evidence>
<keyword evidence="4" id="KW-0238">DNA-binding</keyword>
<reference evidence="10 11" key="1">
    <citation type="submission" date="2019-12" db="EMBL/GenBank/DDBJ databases">
        <authorList>
            <person name="Alioto T."/>
            <person name="Alioto T."/>
            <person name="Gomez Garrido J."/>
        </authorList>
    </citation>
    <scope>NUCLEOTIDE SEQUENCE [LARGE SCALE GENOMIC DNA]</scope>
</reference>
<dbReference type="PROSITE" id="PS51456">
    <property type="entry name" value="MYOSIN_MOTOR"/>
    <property type="match status" value="1"/>
</dbReference>
<dbReference type="GO" id="GO:0003774">
    <property type="term" value="F:cytoskeletal motor activity"/>
    <property type="evidence" value="ECO:0007669"/>
    <property type="project" value="InterPro"/>
</dbReference>
<keyword evidence="1" id="KW-0853">WD repeat</keyword>